<dbReference type="InterPro" id="IPR053151">
    <property type="entry name" value="RNase_H-like"/>
</dbReference>
<dbReference type="SUPFAM" id="SSF53098">
    <property type="entry name" value="Ribonuclease H-like"/>
    <property type="match status" value="1"/>
</dbReference>
<evidence type="ECO:0000259" key="2">
    <source>
        <dbReference type="Pfam" id="PF13966"/>
    </source>
</evidence>
<dbReference type="GO" id="GO:0004523">
    <property type="term" value="F:RNA-DNA hybrid ribonuclease activity"/>
    <property type="evidence" value="ECO:0007669"/>
    <property type="project" value="InterPro"/>
</dbReference>
<dbReference type="CDD" id="cd06222">
    <property type="entry name" value="RNase_H_like"/>
    <property type="match status" value="1"/>
</dbReference>
<dbReference type="GO" id="GO:0003676">
    <property type="term" value="F:nucleic acid binding"/>
    <property type="evidence" value="ECO:0007669"/>
    <property type="project" value="InterPro"/>
</dbReference>
<gene>
    <name evidence="3" type="ORF">SO802_018800</name>
</gene>
<feature type="domain" description="Reverse transcriptase zinc-binding" evidence="2">
    <location>
        <begin position="37"/>
        <end position="133"/>
    </location>
</feature>
<name>A0AAW2CP71_9ROSI</name>
<evidence type="ECO:0008006" key="5">
    <source>
        <dbReference type="Google" id="ProtNLM"/>
    </source>
</evidence>
<dbReference type="InterPro" id="IPR002156">
    <property type="entry name" value="RNaseH_domain"/>
</dbReference>
<evidence type="ECO:0000313" key="4">
    <source>
        <dbReference type="Proteomes" id="UP001459277"/>
    </source>
</evidence>
<dbReference type="Proteomes" id="UP001459277">
    <property type="component" value="Unassembled WGS sequence"/>
</dbReference>
<evidence type="ECO:0000259" key="1">
    <source>
        <dbReference type="Pfam" id="PF13456"/>
    </source>
</evidence>
<organism evidence="3 4">
    <name type="scientific">Lithocarpus litseifolius</name>
    <dbReference type="NCBI Taxonomy" id="425828"/>
    <lineage>
        <taxon>Eukaryota</taxon>
        <taxon>Viridiplantae</taxon>
        <taxon>Streptophyta</taxon>
        <taxon>Embryophyta</taxon>
        <taxon>Tracheophyta</taxon>
        <taxon>Spermatophyta</taxon>
        <taxon>Magnoliopsida</taxon>
        <taxon>eudicotyledons</taxon>
        <taxon>Gunneridae</taxon>
        <taxon>Pentapetalae</taxon>
        <taxon>rosids</taxon>
        <taxon>fabids</taxon>
        <taxon>Fagales</taxon>
        <taxon>Fagaceae</taxon>
        <taxon>Lithocarpus</taxon>
    </lineage>
</organism>
<reference evidence="3 4" key="1">
    <citation type="submission" date="2024-01" db="EMBL/GenBank/DDBJ databases">
        <title>A telomere-to-telomere, gap-free genome of sweet tea (Lithocarpus litseifolius).</title>
        <authorList>
            <person name="Zhou J."/>
        </authorList>
    </citation>
    <scope>NUCLEOTIDE SEQUENCE [LARGE SCALE GENOMIC DNA]</scope>
    <source>
        <strain evidence="3">Zhou-2022a</strain>
        <tissue evidence="3">Leaf</tissue>
    </source>
</reference>
<dbReference type="EMBL" id="JAZDWU010000006">
    <property type="protein sequence ID" value="KAK9999197.1"/>
    <property type="molecule type" value="Genomic_DNA"/>
</dbReference>
<keyword evidence="4" id="KW-1185">Reference proteome</keyword>
<proteinExistence type="predicted"/>
<feature type="domain" description="RNase H type-1" evidence="1">
    <location>
        <begin position="194"/>
        <end position="316"/>
    </location>
</feature>
<dbReference type="Pfam" id="PF13456">
    <property type="entry name" value="RVT_3"/>
    <property type="match status" value="1"/>
</dbReference>
<dbReference type="InterPro" id="IPR044730">
    <property type="entry name" value="RNase_H-like_dom_plant"/>
</dbReference>
<dbReference type="PANTHER" id="PTHR47723">
    <property type="entry name" value="OS05G0353850 PROTEIN"/>
    <property type="match status" value="1"/>
</dbReference>
<dbReference type="InterPro" id="IPR036397">
    <property type="entry name" value="RNaseH_sf"/>
</dbReference>
<dbReference type="InterPro" id="IPR026960">
    <property type="entry name" value="RVT-Znf"/>
</dbReference>
<dbReference type="AlphaFoldDB" id="A0AAW2CP71"/>
<protein>
    <recommendedName>
        <fullName evidence="5">Reverse transcriptase zinc-binding domain-containing protein</fullName>
    </recommendedName>
</protein>
<dbReference type="Pfam" id="PF13966">
    <property type="entry name" value="zf-RVT"/>
    <property type="match status" value="1"/>
</dbReference>
<evidence type="ECO:0000313" key="3">
    <source>
        <dbReference type="EMBL" id="KAK9999197.1"/>
    </source>
</evidence>
<accession>A0AAW2CP71</accession>
<sequence>MDALFVPHEAEIVKGITLSSRLPDDKQIWAEAPNGLFTVRSAYKLTITMSCPVTRGESSDSSPVHSFWMTMWNLPIPHKVRHFGWRARRDNLPTKTNLMKRKVLQEDSCDICGVESESVGHILLRCLKAQEAWEYSKFSSSLNLVGCQTFYDLMWLPFMIEGADENQAARAVTIAWALWHNRNECGSFTPIKTNVDGAIFSAQKVVGLVVAIQNDKRRVEVALSKKILAPLGAVEAKAKAFKAGLLFAKGIGIQDVVLEGGSIIVYNALCEKSFPPASVESVVLGVLEMAKDLRRVEFSYVRRQGNKPAHLLAKHASCIDDYIAWIEENPCCIE</sequence>
<comment type="caution">
    <text evidence="3">The sequence shown here is derived from an EMBL/GenBank/DDBJ whole genome shotgun (WGS) entry which is preliminary data.</text>
</comment>
<dbReference type="PANTHER" id="PTHR47723:SF19">
    <property type="entry name" value="POLYNUCLEOTIDYL TRANSFERASE, RIBONUCLEASE H-LIKE SUPERFAMILY PROTEIN"/>
    <property type="match status" value="1"/>
</dbReference>
<dbReference type="InterPro" id="IPR012337">
    <property type="entry name" value="RNaseH-like_sf"/>
</dbReference>
<dbReference type="Gene3D" id="3.30.420.10">
    <property type="entry name" value="Ribonuclease H-like superfamily/Ribonuclease H"/>
    <property type="match status" value="1"/>
</dbReference>